<dbReference type="GO" id="GO:0019239">
    <property type="term" value="F:deaminase activity"/>
    <property type="evidence" value="ECO:0007669"/>
    <property type="project" value="TreeGrafter"/>
</dbReference>
<name>A0A4Q1SCC8_9BACT</name>
<proteinExistence type="predicted"/>
<dbReference type="EMBL" id="SDMK01000002">
    <property type="protein sequence ID" value="RXS94874.1"/>
    <property type="molecule type" value="Genomic_DNA"/>
</dbReference>
<dbReference type="InterPro" id="IPR055156">
    <property type="entry name" value="HutF-like_N"/>
</dbReference>
<dbReference type="GO" id="GO:0050416">
    <property type="term" value="F:formimidoylglutamate deiminase activity"/>
    <property type="evidence" value="ECO:0007669"/>
    <property type="project" value="UniProtKB-EC"/>
</dbReference>
<dbReference type="NCBIfam" id="NF006683">
    <property type="entry name" value="PRK09229.1-4"/>
    <property type="match status" value="1"/>
</dbReference>
<dbReference type="InterPro" id="IPR051607">
    <property type="entry name" value="Metallo-dep_hydrolases"/>
</dbReference>
<dbReference type="PANTHER" id="PTHR11271">
    <property type="entry name" value="GUANINE DEAMINASE"/>
    <property type="match status" value="1"/>
</dbReference>
<dbReference type="PANTHER" id="PTHR11271:SF48">
    <property type="entry name" value="AMIDOHYDROLASE-RELATED DOMAIN-CONTAINING PROTEIN"/>
    <property type="match status" value="1"/>
</dbReference>
<evidence type="ECO:0000259" key="6">
    <source>
        <dbReference type="Pfam" id="PF22429"/>
    </source>
</evidence>
<organism evidence="7 8">
    <name type="scientific">Silvibacterium dinghuense</name>
    <dbReference type="NCBI Taxonomy" id="1560006"/>
    <lineage>
        <taxon>Bacteria</taxon>
        <taxon>Pseudomonadati</taxon>
        <taxon>Acidobacteriota</taxon>
        <taxon>Terriglobia</taxon>
        <taxon>Terriglobales</taxon>
        <taxon>Acidobacteriaceae</taxon>
        <taxon>Silvibacterium</taxon>
    </lineage>
</organism>
<evidence type="ECO:0000256" key="2">
    <source>
        <dbReference type="ARBA" id="ARBA00022723"/>
    </source>
</evidence>
<dbReference type="InterPro" id="IPR010252">
    <property type="entry name" value="HutF"/>
</dbReference>
<dbReference type="RefSeq" id="WP_129208044.1">
    <property type="nucleotide sequence ID" value="NZ_BMGU01000003.1"/>
</dbReference>
<evidence type="ECO:0000313" key="7">
    <source>
        <dbReference type="EMBL" id="RXS94874.1"/>
    </source>
</evidence>
<reference evidence="7 8" key="1">
    <citation type="journal article" date="2016" name="Int. J. Syst. Evol. Microbiol.">
        <title>Acidipila dinghuensis sp. nov., an acidobacterium isolated from forest soil.</title>
        <authorList>
            <person name="Jiang Y.W."/>
            <person name="Wang J."/>
            <person name="Chen M.H."/>
            <person name="Lv Y.Y."/>
            <person name="Qiu L.H."/>
        </authorList>
    </citation>
    <scope>NUCLEOTIDE SEQUENCE [LARGE SCALE GENOMIC DNA]</scope>
    <source>
        <strain evidence="7 8">DHOF10</strain>
    </source>
</reference>
<comment type="caution">
    <text evidence="7">The sequence shown here is derived from an EMBL/GenBank/DDBJ whole genome shotgun (WGS) entry which is preliminary data.</text>
</comment>
<evidence type="ECO:0000256" key="3">
    <source>
        <dbReference type="ARBA" id="ARBA00022801"/>
    </source>
</evidence>
<dbReference type="OrthoDB" id="9807210at2"/>
<dbReference type="Gene3D" id="2.30.40.10">
    <property type="entry name" value="Urease, subunit C, domain 1"/>
    <property type="match status" value="1"/>
</dbReference>
<keyword evidence="3 7" id="KW-0378">Hydrolase</keyword>
<dbReference type="AlphaFoldDB" id="A0A4Q1SCC8"/>
<protein>
    <submittedName>
        <fullName evidence="7">Formimidoylglutamate deiminase</fullName>
        <ecNumber evidence="7">3.5.3.13</ecNumber>
    </submittedName>
</protein>
<evidence type="ECO:0000259" key="5">
    <source>
        <dbReference type="Pfam" id="PF01979"/>
    </source>
</evidence>
<evidence type="ECO:0000256" key="4">
    <source>
        <dbReference type="ARBA" id="ARBA00022833"/>
    </source>
</evidence>
<dbReference type="SUPFAM" id="SSF51338">
    <property type="entry name" value="Composite domain of metallo-dependent hydrolases"/>
    <property type="match status" value="1"/>
</dbReference>
<dbReference type="Pfam" id="PF22429">
    <property type="entry name" value="HutF_N"/>
    <property type="match status" value="1"/>
</dbReference>
<feature type="domain" description="Amidohydrolase-related" evidence="5">
    <location>
        <begin position="51"/>
        <end position="424"/>
    </location>
</feature>
<dbReference type="GO" id="GO:0005829">
    <property type="term" value="C:cytosol"/>
    <property type="evidence" value="ECO:0007669"/>
    <property type="project" value="TreeGrafter"/>
</dbReference>
<comment type="cofactor">
    <cofactor evidence="1">
        <name>Zn(2+)</name>
        <dbReference type="ChEBI" id="CHEBI:29105"/>
    </cofactor>
</comment>
<dbReference type="SUPFAM" id="SSF51556">
    <property type="entry name" value="Metallo-dependent hydrolases"/>
    <property type="match status" value="1"/>
</dbReference>
<evidence type="ECO:0000313" key="8">
    <source>
        <dbReference type="Proteomes" id="UP000290253"/>
    </source>
</evidence>
<gene>
    <name evidence="7" type="ORF">ESZ00_09530</name>
</gene>
<dbReference type="Proteomes" id="UP000290253">
    <property type="component" value="Unassembled WGS sequence"/>
</dbReference>
<evidence type="ECO:0000256" key="1">
    <source>
        <dbReference type="ARBA" id="ARBA00001947"/>
    </source>
</evidence>
<accession>A0A4Q1SCC8</accession>
<sequence>MIEPHSLYFEQALLPEGWAARVSLRMHEGRIVEVMRDVDPSSGDERHAIGIPGMPNVHSHAFQRGMAGLTETRGPAHDNFWTWREVMYRFVGRLGPGEFQAVAALAYMEMLESGFTHVGEFHYFHRPTHFSQTVPIDMIAAICAAASKTGIGLTLLPSFYAHSNCGGKAPLTGQRPFLLTLEEYSRLLDDTRKLAHRLAGAVVGVAPHSLRAVSPEELAVIVPLAQDGPIHIHAAEQTQEVEDCLRWSGQRPVEWLLEHAPVDERWCIIHAIHMTSQEITGLARSGAVAGLCPVTEANLGDGIFPTPSFLHDGRMGIGTDSNVLIGVADELRTLEYTQRLITRSRNVLCRGEGSSNGGTLYRSALSGGSQALGIGSGLAEGSFADIVSLDAKHPSLAGKKNDQILDSFLFSSSNRPVSCVWRAGCKVVSDGAHIERENILARYRDAIAKIV</sequence>
<keyword evidence="2" id="KW-0479">Metal-binding</keyword>
<feature type="domain" description="Formimidoylglutamate deiminase N-terminal" evidence="6">
    <location>
        <begin position="9"/>
        <end position="48"/>
    </location>
</feature>
<dbReference type="Gene3D" id="3.20.20.140">
    <property type="entry name" value="Metal-dependent hydrolases"/>
    <property type="match status" value="1"/>
</dbReference>
<dbReference type="InterPro" id="IPR032466">
    <property type="entry name" value="Metal_Hydrolase"/>
</dbReference>
<dbReference type="EC" id="3.5.3.13" evidence="7"/>
<keyword evidence="4" id="KW-0862">Zinc</keyword>
<dbReference type="NCBIfam" id="TIGR02022">
    <property type="entry name" value="hutF"/>
    <property type="match status" value="1"/>
</dbReference>
<dbReference type="InterPro" id="IPR006680">
    <property type="entry name" value="Amidohydro-rel"/>
</dbReference>
<dbReference type="Pfam" id="PF01979">
    <property type="entry name" value="Amidohydro_1"/>
    <property type="match status" value="1"/>
</dbReference>
<dbReference type="GO" id="GO:0046872">
    <property type="term" value="F:metal ion binding"/>
    <property type="evidence" value="ECO:0007669"/>
    <property type="project" value="UniProtKB-KW"/>
</dbReference>
<dbReference type="InterPro" id="IPR011059">
    <property type="entry name" value="Metal-dep_hydrolase_composite"/>
</dbReference>
<dbReference type="NCBIfam" id="NF006684">
    <property type="entry name" value="PRK09229.1-5"/>
    <property type="match status" value="1"/>
</dbReference>
<keyword evidence="8" id="KW-1185">Reference proteome</keyword>